<proteinExistence type="predicted"/>
<accession>L9YYZ6</accession>
<dbReference type="PATRIC" id="fig|1230459.4.peg.2594"/>
<dbReference type="RefSeq" id="WP_007110271.1">
    <property type="nucleotide sequence ID" value="NZ_AOIJ01000055.1"/>
</dbReference>
<dbReference type="GeneID" id="58789107"/>
<keyword evidence="1" id="KW-0472">Membrane</keyword>
<feature type="transmembrane region" description="Helical" evidence="1">
    <location>
        <begin position="9"/>
        <end position="42"/>
    </location>
</feature>
<evidence type="ECO:0000313" key="3">
    <source>
        <dbReference type="Proteomes" id="UP000011592"/>
    </source>
</evidence>
<protein>
    <submittedName>
        <fullName evidence="2">Uncharacterized protein</fullName>
    </submittedName>
</protein>
<dbReference type="AlphaFoldDB" id="L9YYZ6"/>
<comment type="caution">
    <text evidence="2">The sequence shown here is derived from an EMBL/GenBank/DDBJ whole genome shotgun (WGS) entry which is preliminary data.</text>
</comment>
<gene>
    <name evidence="2" type="ORF">C486_13007</name>
</gene>
<dbReference type="Proteomes" id="UP000011592">
    <property type="component" value="Unassembled WGS sequence"/>
</dbReference>
<reference evidence="2 3" key="1">
    <citation type="journal article" date="2014" name="PLoS Genet.">
        <title>Phylogenetically driven sequencing of extremely halophilic archaea reveals strategies for static and dynamic osmo-response.</title>
        <authorList>
            <person name="Becker E.A."/>
            <person name="Seitzer P.M."/>
            <person name="Tritt A."/>
            <person name="Larsen D."/>
            <person name="Krusor M."/>
            <person name="Yao A.I."/>
            <person name="Wu D."/>
            <person name="Madern D."/>
            <person name="Eisen J.A."/>
            <person name="Darling A.E."/>
            <person name="Facciotti M.T."/>
        </authorList>
    </citation>
    <scope>NUCLEOTIDE SEQUENCE [LARGE SCALE GENOMIC DNA]</scope>
    <source>
        <strain evidence="2 3">JCM 14663</strain>
    </source>
</reference>
<keyword evidence="3" id="KW-1185">Reference proteome</keyword>
<keyword evidence="1" id="KW-0812">Transmembrane</keyword>
<keyword evidence="1" id="KW-1133">Transmembrane helix</keyword>
<organism evidence="2 3">
    <name type="scientific">Natrinema gari JCM 14663</name>
    <dbReference type="NCBI Taxonomy" id="1230459"/>
    <lineage>
        <taxon>Archaea</taxon>
        <taxon>Methanobacteriati</taxon>
        <taxon>Methanobacteriota</taxon>
        <taxon>Stenosarchaea group</taxon>
        <taxon>Halobacteria</taxon>
        <taxon>Halobacteriales</taxon>
        <taxon>Natrialbaceae</taxon>
        <taxon>Natrinema</taxon>
    </lineage>
</organism>
<sequence length="48" mass="5516">MYIDLRQKVIASIIGVLFIVGALVLFPWWVAVFVFAVMLPFYRKVLTA</sequence>
<evidence type="ECO:0000313" key="2">
    <source>
        <dbReference type="EMBL" id="ELY78702.1"/>
    </source>
</evidence>
<name>L9YYZ6_9EURY</name>
<evidence type="ECO:0000256" key="1">
    <source>
        <dbReference type="SAM" id="Phobius"/>
    </source>
</evidence>
<dbReference type="EMBL" id="AOIJ01000055">
    <property type="protein sequence ID" value="ELY78702.1"/>
    <property type="molecule type" value="Genomic_DNA"/>
</dbReference>